<evidence type="ECO:0000313" key="2">
    <source>
        <dbReference type="EMBL" id="CYV95635.1"/>
    </source>
</evidence>
<feature type="transmembrane region" description="Helical" evidence="1">
    <location>
        <begin position="58"/>
        <end position="75"/>
    </location>
</feature>
<name>A0A0Z8LRP1_STRSU</name>
<organism evidence="2 3">
    <name type="scientific">Streptococcus suis</name>
    <dbReference type="NCBI Taxonomy" id="1307"/>
    <lineage>
        <taxon>Bacteria</taxon>
        <taxon>Bacillati</taxon>
        <taxon>Bacillota</taxon>
        <taxon>Bacilli</taxon>
        <taxon>Lactobacillales</taxon>
        <taxon>Streptococcaceae</taxon>
        <taxon>Streptococcus</taxon>
    </lineage>
</organism>
<reference evidence="2 3" key="1">
    <citation type="submission" date="2016-02" db="EMBL/GenBank/DDBJ databases">
        <authorList>
            <consortium name="Pathogen Informatics"/>
        </authorList>
    </citation>
    <scope>NUCLEOTIDE SEQUENCE [LARGE SCALE GENOMIC DNA]</scope>
    <source>
        <strain evidence="2 3">LSS82</strain>
    </source>
</reference>
<keyword evidence="1" id="KW-0472">Membrane</keyword>
<feature type="transmembrane region" description="Helical" evidence="1">
    <location>
        <begin position="34"/>
        <end position="52"/>
    </location>
</feature>
<accession>A0A0Z8LRP1</accession>
<proteinExistence type="predicted"/>
<dbReference type="Proteomes" id="UP000074825">
    <property type="component" value="Unassembled WGS sequence"/>
</dbReference>
<keyword evidence="1" id="KW-1133">Transmembrane helix</keyword>
<dbReference type="AlphaFoldDB" id="A0A0Z8LRP1"/>
<dbReference type="EMBL" id="FIIF01000016">
    <property type="protein sequence ID" value="CYV95635.1"/>
    <property type="molecule type" value="Genomic_DNA"/>
</dbReference>
<sequence length="85" mass="11260">MKKWWEQLKEEYYETRFNSNEDWMEWFIKRKMTWGWRWLIVVILCVLYRLFWLEPRNFFRFFYFICVLGLIYIFYKLIRYTIRKK</sequence>
<keyword evidence="1" id="KW-0812">Transmembrane</keyword>
<dbReference type="RefSeq" id="WP_024385306.1">
    <property type="nucleotide sequence ID" value="NZ_CEDN01000024.1"/>
</dbReference>
<protein>
    <submittedName>
        <fullName evidence="2">Membrane protein</fullName>
    </submittedName>
</protein>
<evidence type="ECO:0000256" key="1">
    <source>
        <dbReference type="SAM" id="Phobius"/>
    </source>
</evidence>
<gene>
    <name evidence="2" type="ORF">ERS132444_01865</name>
</gene>
<evidence type="ECO:0000313" key="3">
    <source>
        <dbReference type="Proteomes" id="UP000074825"/>
    </source>
</evidence>